<dbReference type="CDD" id="cd00340">
    <property type="entry name" value="GSH_Peroxidase"/>
    <property type="match status" value="1"/>
</dbReference>
<dbReference type="Pfam" id="PF00255">
    <property type="entry name" value="GSHPx"/>
    <property type="match status" value="1"/>
</dbReference>
<dbReference type="Gene3D" id="3.40.30.10">
    <property type="entry name" value="Glutaredoxin"/>
    <property type="match status" value="1"/>
</dbReference>
<comment type="similarity">
    <text evidence="1 5">Belongs to the glutathione peroxidase family.</text>
</comment>
<protein>
    <recommendedName>
        <fullName evidence="5">Glutathione peroxidase</fullName>
    </recommendedName>
</protein>
<evidence type="ECO:0000256" key="1">
    <source>
        <dbReference type="ARBA" id="ARBA00006926"/>
    </source>
</evidence>
<evidence type="ECO:0000256" key="6">
    <source>
        <dbReference type="SAM" id="SignalP"/>
    </source>
</evidence>
<dbReference type="KEGG" id="tmk:QGN29_03535"/>
<gene>
    <name evidence="8" type="ORF">QGN29_03535</name>
</gene>
<name>A0AA52HAB3_9PROT</name>
<keyword evidence="2 5" id="KW-0575">Peroxidase</keyword>
<feature type="signal peptide" evidence="6">
    <location>
        <begin position="1"/>
        <end position="20"/>
    </location>
</feature>
<dbReference type="PRINTS" id="PR01011">
    <property type="entry name" value="GLUTPROXDASE"/>
</dbReference>
<feature type="active site" evidence="4">
    <location>
        <position position="59"/>
    </location>
</feature>
<dbReference type="InterPro" id="IPR029759">
    <property type="entry name" value="GPX_AS"/>
</dbReference>
<dbReference type="InterPro" id="IPR036249">
    <property type="entry name" value="Thioredoxin-like_sf"/>
</dbReference>
<dbReference type="PIRSF" id="PIRSF000303">
    <property type="entry name" value="Glutathion_perox"/>
    <property type="match status" value="1"/>
</dbReference>
<dbReference type="PROSITE" id="PS00460">
    <property type="entry name" value="GLUTATHIONE_PEROXID_1"/>
    <property type="match status" value="1"/>
</dbReference>
<keyword evidence="9" id="KW-1185">Reference proteome</keyword>
<evidence type="ECO:0000256" key="3">
    <source>
        <dbReference type="ARBA" id="ARBA00023002"/>
    </source>
</evidence>
<proteinExistence type="inferred from homology"/>
<reference evidence="8" key="1">
    <citation type="submission" date="2023-04" db="EMBL/GenBank/DDBJ databases">
        <title>Complete genome sequence of Temperatibacter marinus.</title>
        <authorList>
            <person name="Rong J.-C."/>
            <person name="Yi M.-L."/>
            <person name="Zhao Q."/>
        </authorList>
    </citation>
    <scope>NUCLEOTIDE SEQUENCE</scope>
    <source>
        <strain evidence="8">NBRC 110045</strain>
    </source>
</reference>
<evidence type="ECO:0000256" key="5">
    <source>
        <dbReference type="RuleBase" id="RU000499"/>
    </source>
</evidence>
<dbReference type="InterPro" id="IPR000889">
    <property type="entry name" value="Glutathione_peroxidase"/>
</dbReference>
<dbReference type="EMBL" id="CP123872">
    <property type="protein sequence ID" value="WND03442.1"/>
    <property type="molecule type" value="Genomic_DNA"/>
</dbReference>
<dbReference type="RefSeq" id="WP_310799295.1">
    <property type="nucleotide sequence ID" value="NZ_CP123872.1"/>
</dbReference>
<dbReference type="PANTHER" id="PTHR11592">
    <property type="entry name" value="GLUTATHIONE PEROXIDASE"/>
    <property type="match status" value="1"/>
</dbReference>
<dbReference type="GO" id="GO:0034599">
    <property type="term" value="P:cellular response to oxidative stress"/>
    <property type="evidence" value="ECO:0007669"/>
    <property type="project" value="TreeGrafter"/>
</dbReference>
<sequence>MSKMKTLIAGLLLSFSLTLAATANDNFHSFKLESLALEPMSFDQYKGKVVLLVNTASFCGFTPQYEGLQALYDEYKDKGLVVVGVPANNFNEQEPGSNKEIAEFCEKTYQVKFPMTDKMEVVGAKRHALYTWLASKLGEKSAPRWNFHKYLIGKDGEPVAYFSSRERPQGTKITKAIKSALAK</sequence>
<organism evidence="8 9">
    <name type="scientific">Temperatibacter marinus</name>
    <dbReference type="NCBI Taxonomy" id="1456591"/>
    <lineage>
        <taxon>Bacteria</taxon>
        <taxon>Pseudomonadati</taxon>
        <taxon>Pseudomonadota</taxon>
        <taxon>Alphaproteobacteria</taxon>
        <taxon>Kordiimonadales</taxon>
        <taxon>Temperatibacteraceae</taxon>
        <taxon>Temperatibacter</taxon>
    </lineage>
</organism>
<dbReference type="GO" id="GO:0004601">
    <property type="term" value="F:peroxidase activity"/>
    <property type="evidence" value="ECO:0007669"/>
    <property type="project" value="UniProtKB-KW"/>
</dbReference>
<dbReference type="PROSITE" id="PS51355">
    <property type="entry name" value="GLUTATHIONE_PEROXID_3"/>
    <property type="match status" value="1"/>
</dbReference>
<feature type="domain" description="Thioredoxin" evidence="7">
    <location>
        <begin position="21"/>
        <end position="182"/>
    </location>
</feature>
<dbReference type="PROSITE" id="PS51352">
    <property type="entry name" value="THIOREDOXIN_2"/>
    <property type="match status" value="1"/>
</dbReference>
<evidence type="ECO:0000313" key="8">
    <source>
        <dbReference type="EMBL" id="WND03442.1"/>
    </source>
</evidence>
<dbReference type="SUPFAM" id="SSF52833">
    <property type="entry name" value="Thioredoxin-like"/>
    <property type="match status" value="1"/>
</dbReference>
<keyword evidence="6" id="KW-0732">Signal</keyword>
<feature type="chain" id="PRO_5041214909" description="Glutathione peroxidase" evidence="6">
    <location>
        <begin position="21"/>
        <end position="183"/>
    </location>
</feature>
<dbReference type="AlphaFoldDB" id="A0AA52HAB3"/>
<keyword evidence="3 5" id="KW-0560">Oxidoreductase</keyword>
<evidence type="ECO:0000256" key="2">
    <source>
        <dbReference type="ARBA" id="ARBA00022559"/>
    </source>
</evidence>
<evidence type="ECO:0000259" key="7">
    <source>
        <dbReference type="PROSITE" id="PS51352"/>
    </source>
</evidence>
<evidence type="ECO:0000313" key="9">
    <source>
        <dbReference type="Proteomes" id="UP001268683"/>
    </source>
</evidence>
<dbReference type="PANTHER" id="PTHR11592:SF78">
    <property type="entry name" value="GLUTATHIONE PEROXIDASE"/>
    <property type="match status" value="1"/>
</dbReference>
<accession>A0AA52HAB3</accession>
<evidence type="ECO:0000256" key="4">
    <source>
        <dbReference type="PIRSR" id="PIRSR000303-1"/>
    </source>
</evidence>
<dbReference type="Proteomes" id="UP001268683">
    <property type="component" value="Chromosome"/>
</dbReference>
<dbReference type="InterPro" id="IPR013766">
    <property type="entry name" value="Thioredoxin_domain"/>
</dbReference>